<proteinExistence type="predicted"/>
<gene>
    <name evidence="1" type="ORF">CZ674_03830</name>
</gene>
<dbReference type="Proteomes" id="UP000195787">
    <property type="component" value="Unassembled WGS sequence"/>
</dbReference>
<sequence>MRHAFIQAQAVLGTHIDRVPAVDYSWFWHSNHSTANRNFNRKR</sequence>
<dbReference type="AlphaFoldDB" id="A0A1R4FCS3"/>
<keyword evidence="2" id="KW-1185">Reference proteome</keyword>
<reference evidence="1 2" key="1">
    <citation type="submission" date="2017-02" db="EMBL/GenBank/DDBJ databases">
        <authorList>
            <person name="Peterson S.W."/>
        </authorList>
    </citation>
    <scope>NUCLEOTIDE SEQUENCE [LARGE SCALE GENOMIC DNA]</scope>
    <source>
        <strain evidence="1 2">LMG 22410</strain>
    </source>
</reference>
<dbReference type="EMBL" id="FUHU01000020">
    <property type="protein sequence ID" value="SJM53621.1"/>
    <property type="molecule type" value="Genomic_DNA"/>
</dbReference>
<protein>
    <submittedName>
        <fullName evidence="1">Uncharacterized protein</fullName>
    </submittedName>
</protein>
<organism evidence="1 2">
    <name type="scientific">Agrococcus casei LMG 22410</name>
    <dbReference type="NCBI Taxonomy" id="1255656"/>
    <lineage>
        <taxon>Bacteria</taxon>
        <taxon>Bacillati</taxon>
        <taxon>Actinomycetota</taxon>
        <taxon>Actinomycetes</taxon>
        <taxon>Micrococcales</taxon>
        <taxon>Microbacteriaceae</taxon>
        <taxon>Agrococcus</taxon>
    </lineage>
</organism>
<accession>A0A1R4FCS3</accession>
<evidence type="ECO:0000313" key="1">
    <source>
        <dbReference type="EMBL" id="SJM53621.1"/>
    </source>
</evidence>
<evidence type="ECO:0000313" key="2">
    <source>
        <dbReference type="Proteomes" id="UP000195787"/>
    </source>
</evidence>
<name>A0A1R4FCS3_9MICO</name>